<keyword evidence="1" id="KW-1133">Transmembrane helix</keyword>
<feature type="transmembrane region" description="Helical" evidence="1">
    <location>
        <begin position="98"/>
        <end position="121"/>
    </location>
</feature>
<keyword evidence="3" id="KW-1185">Reference proteome</keyword>
<dbReference type="Proteomes" id="UP000198535">
    <property type="component" value="Unassembled WGS sequence"/>
</dbReference>
<keyword evidence="1" id="KW-0812">Transmembrane</keyword>
<feature type="transmembrane region" description="Helical" evidence="1">
    <location>
        <begin position="6"/>
        <end position="30"/>
    </location>
</feature>
<dbReference type="EMBL" id="FOUJ01000001">
    <property type="protein sequence ID" value="SFM29427.1"/>
    <property type="molecule type" value="Genomic_DNA"/>
</dbReference>
<evidence type="ECO:0000313" key="3">
    <source>
        <dbReference type="Proteomes" id="UP000198535"/>
    </source>
</evidence>
<keyword evidence="1" id="KW-0472">Membrane</keyword>
<proteinExistence type="predicted"/>
<dbReference type="AlphaFoldDB" id="A0A1I4PNQ0"/>
<feature type="transmembrane region" description="Helical" evidence="1">
    <location>
        <begin position="42"/>
        <end position="65"/>
    </location>
</feature>
<gene>
    <name evidence="2" type="ORF">SAMN04488696_0794</name>
</gene>
<name>A0A1I4PNQ0_9EURY</name>
<accession>A0A1I4PNQ0</accession>
<protein>
    <submittedName>
        <fullName evidence="2">Uncharacterized protein</fullName>
    </submittedName>
</protein>
<dbReference type="STRING" id="487685.SAMN04488696_0794"/>
<organism evidence="2 3">
    <name type="scientific">Methanolobus profundi</name>
    <dbReference type="NCBI Taxonomy" id="487685"/>
    <lineage>
        <taxon>Archaea</taxon>
        <taxon>Methanobacteriati</taxon>
        <taxon>Methanobacteriota</taxon>
        <taxon>Stenosarchaea group</taxon>
        <taxon>Methanomicrobia</taxon>
        <taxon>Methanosarcinales</taxon>
        <taxon>Methanosarcinaceae</taxon>
        <taxon>Methanolobus</taxon>
    </lineage>
</organism>
<evidence type="ECO:0000313" key="2">
    <source>
        <dbReference type="EMBL" id="SFM29427.1"/>
    </source>
</evidence>
<reference evidence="3" key="1">
    <citation type="submission" date="2016-10" db="EMBL/GenBank/DDBJ databases">
        <authorList>
            <person name="Varghese N."/>
            <person name="Submissions S."/>
        </authorList>
    </citation>
    <scope>NUCLEOTIDE SEQUENCE [LARGE SCALE GENOMIC DNA]</scope>
    <source>
        <strain evidence="3">Mob M</strain>
    </source>
</reference>
<feature type="transmembrane region" description="Helical" evidence="1">
    <location>
        <begin position="71"/>
        <end position="91"/>
    </location>
</feature>
<sequence length="122" mass="14030">MNYELLFLLSLVLTIFIETTVLIIVVRHFLRIDKDQASDVLLLFSGIFASFATLPYLWFVLPFFIRDHYLNMMAGESLVFLVESVIYYFLLKIGIRKALILSCICNLISFLAGLLIVPALYN</sequence>
<evidence type="ECO:0000256" key="1">
    <source>
        <dbReference type="SAM" id="Phobius"/>
    </source>
</evidence>